<comment type="caution">
    <text evidence="1">The sequence shown here is derived from an EMBL/GenBank/DDBJ whole genome shotgun (WGS) entry which is preliminary data.</text>
</comment>
<dbReference type="Proteomes" id="UP000004816">
    <property type="component" value="Unassembled WGS sequence"/>
</dbReference>
<dbReference type="STRING" id="679197.HMPREF9336_01464"/>
<accession>E5XPP2</accession>
<dbReference type="RefSeq" id="WP_021030933.1">
    <property type="nucleotide sequence ID" value="NZ_KI391954.1"/>
</dbReference>
<dbReference type="EMBL" id="ACZI02000003">
    <property type="protein sequence ID" value="EFV13687.2"/>
    <property type="molecule type" value="Genomic_DNA"/>
</dbReference>
<organism evidence="1 2">
    <name type="scientific">Segniliparus rugosus (strain ATCC BAA-974 / DSM 45345 / CCUG 50838 / CIP 108380 / JCM 13579 / CDC 945)</name>
    <dbReference type="NCBI Taxonomy" id="679197"/>
    <lineage>
        <taxon>Bacteria</taxon>
        <taxon>Bacillati</taxon>
        <taxon>Actinomycetota</taxon>
        <taxon>Actinomycetes</taxon>
        <taxon>Mycobacteriales</taxon>
        <taxon>Segniliparaceae</taxon>
        <taxon>Segniliparus</taxon>
    </lineage>
</organism>
<evidence type="ECO:0000313" key="1">
    <source>
        <dbReference type="EMBL" id="EFV13687.2"/>
    </source>
</evidence>
<sequence length="54" mass="6177">MTEPQFHDLDSVEAVVTELAQSPIPVDESAFEHETKLLEQAHERLLEVMRDEDA</sequence>
<reference evidence="1 2" key="1">
    <citation type="journal article" date="2011" name="Stand. Genomic Sci.">
        <title>High quality draft genome sequence of Segniliparus rugosus CDC 945(T)= (ATCC BAA-974(T)).</title>
        <authorList>
            <person name="Earl A.M."/>
            <person name="Desjardins C.A."/>
            <person name="Fitzgerald M.G."/>
            <person name="Arachchi H.M."/>
            <person name="Zeng Q."/>
            <person name="Mehta T."/>
            <person name="Griggs A."/>
            <person name="Birren B.W."/>
            <person name="Toney N.C."/>
            <person name="Carr J."/>
            <person name="Posey J."/>
            <person name="Butler W.R."/>
        </authorList>
    </citation>
    <scope>NUCLEOTIDE SEQUENCE [LARGE SCALE GENOMIC DNA]</scope>
    <source>
        <strain evidence="2">ATCC BAA-974 / DSM 45345 / CCUG 50838 / CIP 108380 / JCM 13579 / CDC 945</strain>
    </source>
</reference>
<dbReference type="AlphaFoldDB" id="E5XPP2"/>
<proteinExistence type="predicted"/>
<name>E5XPP2_SEGRC</name>
<gene>
    <name evidence="1" type="ORF">HMPREF9336_01464</name>
</gene>
<protein>
    <submittedName>
        <fullName evidence="1">Uncharacterized protein</fullName>
    </submittedName>
</protein>
<dbReference type="HOGENOM" id="CLU_3047895_0_0_11"/>
<dbReference type="OrthoDB" id="9891049at2"/>
<keyword evidence="2" id="KW-1185">Reference proteome</keyword>
<evidence type="ECO:0000313" key="2">
    <source>
        <dbReference type="Proteomes" id="UP000004816"/>
    </source>
</evidence>